<gene>
    <name evidence="2" type="ORF">EMPG_13328</name>
</gene>
<protein>
    <submittedName>
        <fullName evidence="2">Uncharacterized protein</fullName>
    </submittedName>
</protein>
<keyword evidence="3" id="KW-1185">Reference proteome</keyword>
<evidence type="ECO:0000256" key="1">
    <source>
        <dbReference type="SAM" id="MobiDB-lite"/>
    </source>
</evidence>
<reference evidence="3" key="1">
    <citation type="journal article" date="2015" name="PLoS Genet.">
        <title>The dynamic genome and transcriptome of the human fungal pathogen Blastomyces and close relative Emmonsia.</title>
        <authorList>
            <person name="Munoz J.F."/>
            <person name="Gauthier G.M."/>
            <person name="Desjardins C.A."/>
            <person name="Gallo J.E."/>
            <person name="Holder J."/>
            <person name="Sullivan T.D."/>
            <person name="Marty A.J."/>
            <person name="Carmen J.C."/>
            <person name="Chen Z."/>
            <person name="Ding L."/>
            <person name="Gujja S."/>
            <person name="Magrini V."/>
            <person name="Misas E."/>
            <person name="Mitreva M."/>
            <person name="Priest M."/>
            <person name="Saif S."/>
            <person name="Whiston E.A."/>
            <person name="Young S."/>
            <person name="Zeng Q."/>
            <person name="Goldman W.E."/>
            <person name="Mardis E.R."/>
            <person name="Taylor J.W."/>
            <person name="McEwen J.G."/>
            <person name="Clay O.K."/>
            <person name="Klein B.S."/>
            <person name="Cuomo C.A."/>
        </authorList>
    </citation>
    <scope>NUCLEOTIDE SEQUENCE [LARGE SCALE GENOMIC DNA]</scope>
    <source>
        <strain evidence="3">UAMH 139</strain>
    </source>
</reference>
<evidence type="ECO:0000313" key="2">
    <source>
        <dbReference type="EMBL" id="KLJ11483.1"/>
    </source>
</evidence>
<proteinExistence type="predicted"/>
<sequence length="380" mass="44067">MSTQYPASRGRKKMLQNAVDWAELPCFKMLLQDRNRLLFLGRLSSLPQVLISTRLQQQAGPGVVIFSHDCQKLPQAHPLSPRRWELKKKWYQQLKALLADLEENSRQAILGEEDQQRLGIRFTRFSGDPEEDSNSDPQFFTPLRRGNLPVSPCDRSLYHPDDNDAHLSLWPREPHVLDDDYLDGRQLADSITRHLSKITERRPSAWWETGPIEPRRRGVRWCDKLGLEHYFIVEYIYDLFMKRKPHQILVMVSDHPPAQEDSLIRSEVLAMASFMRWKMNSMEREQSLVYPVLVIGILNRFKLHILQGHFDGCLNVRQSKIYDFQVADHEEIMKLVICWLMSTPHGDTTLSMDMPLVGSCDDTDDDDDDANTTEVTTPSA</sequence>
<accession>A0A0H1BK35</accession>
<comment type="caution">
    <text evidence="2">The sequence shown here is derived from an EMBL/GenBank/DDBJ whole genome shotgun (WGS) entry which is preliminary data.</text>
</comment>
<evidence type="ECO:0000313" key="3">
    <source>
        <dbReference type="Proteomes" id="UP000053573"/>
    </source>
</evidence>
<feature type="compositionally biased region" description="Acidic residues" evidence="1">
    <location>
        <begin position="361"/>
        <end position="371"/>
    </location>
</feature>
<dbReference type="EMBL" id="LDEV01001544">
    <property type="protein sequence ID" value="KLJ11483.1"/>
    <property type="molecule type" value="Genomic_DNA"/>
</dbReference>
<name>A0A0H1BK35_9EURO</name>
<dbReference type="OrthoDB" id="4177740at2759"/>
<dbReference type="AlphaFoldDB" id="A0A0H1BK35"/>
<feature type="region of interest" description="Disordered" evidence="1">
    <location>
        <begin position="359"/>
        <end position="380"/>
    </location>
</feature>
<dbReference type="Proteomes" id="UP000053573">
    <property type="component" value="Unassembled WGS sequence"/>
</dbReference>
<organism evidence="2 3">
    <name type="scientific">Blastomyces silverae</name>
    <dbReference type="NCBI Taxonomy" id="2060906"/>
    <lineage>
        <taxon>Eukaryota</taxon>
        <taxon>Fungi</taxon>
        <taxon>Dikarya</taxon>
        <taxon>Ascomycota</taxon>
        <taxon>Pezizomycotina</taxon>
        <taxon>Eurotiomycetes</taxon>
        <taxon>Eurotiomycetidae</taxon>
        <taxon>Onygenales</taxon>
        <taxon>Ajellomycetaceae</taxon>
        <taxon>Blastomyces</taxon>
    </lineage>
</organism>